<reference evidence="1 2" key="2">
    <citation type="submission" date="2010-03" db="EMBL/GenBank/DDBJ databases">
        <authorList>
            <person name="Pajon A."/>
        </authorList>
    </citation>
    <scope>NUCLEOTIDE SEQUENCE [LARGE SCALE GENOMIC DNA]</scope>
    <source>
        <strain evidence="1 2">XB1A</strain>
    </source>
</reference>
<reference evidence="1 2" key="1">
    <citation type="submission" date="2010-03" db="EMBL/GenBank/DDBJ databases">
        <title>The genome sequence of Bacteriodes xylanisolvens XB1A.</title>
        <authorList>
            <consortium name="metaHIT consortium -- http://www.metahit.eu/"/>
            <person name="Pajon A."/>
            <person name="Turner K."/>
            <person name="Parkhill J."/>
            <person name="Bernalier A."/>
        </authorList>
    </citation>
    <scope>NUCLEOTIDE SEQUENCE [LARGE SCALE GENOMIC DNA]</scope>
    <source>
        <strain evidence="1 2">XB1A</strain>
    </source>
</reference>
<protein>
    <submittedName>
        <fullName evidence="1">Uncharacterized protein</fullName>
    </submittedName>
</protein>
<proteinExistence type="predicted"/>
<evidence type="ECO:0000313" key="2">
    <source>
        <dbReference type="Proteomes" id="UP000008795"/>
    </source>
</evidence>
<dbReference type="KEGG" id="bxy:BXY_24300"/>
<dbReference type="EMBL" id="FP929033">
    <property type="protein sequence ID" value="CBK67493.1"/>
    <property type="molecule type" value="Genomic_DNA"/>
</dbReference>
<dbReference type="HOGENOM" id="CLU_3354767_0_0_10"/>
<dbReference type="AlphaFoldDB" id="D6CZ91"/>
<name>D6CZ91_9BACE</name>
<organism evidence="1 2">
    <name type="scientific">Bacteroides xylanisolvens XB1A</name>
    <dbReference type="NCBI Taxonomy" id="657309"/>
    <lineage>
        <taxon>Bacteria</taxon>
        <taxon>Pseudomonadati</taxon>
        <taxon>Bacteroidota</taxon>
        <taxon>Bacteroidia</taxon>
        <taxon>Bacteroidales</taxon>
        <taxon>Bacteroidaceae</taxon>
        <taxon>Bacteroides</taxon>
    </lineage>
</organism>
<sequence>MGVISADNKGKSFFFADVNDNRAFHSGCKIGSASVK</sequence>
<dbReference type="Proteomes" id="UP000008795">
    <property type="component" value="Chromosome"/>
</dbReference>
<gene>
    <name evidence="1" type="ORF">BXY_24300</name>
</gene>
<evidence type="ECO:0000313" key="1">
    <source>
        <dbReference type="EMBL" id="CBK67493.1"/>
    </source>
</evidence>
<accession>D6CZ91</accession>